<evidence type="ECO:0000313" key="4">
    <source>
        <dbReference type="Proteomes" id="UP000886611"/>
    </source>
</evidence>
<organism evidence="3 4">
    <name type="scientific">Polypterus senegalus</name>
    <name type="common">Senegal bichir</name>
    <dbReference type="NCBI Taxonomy" id="55291"/>
    <lineage>
        <taxon>Eukaryota</taxon>
        <taxon>Metazoa</taxon>
        <taxon>Chordata</taxon>
        <taxon>Craniata</taxon>
        <taxon>Vertebrata</taxon>
        <taxon>Euteleostomi</taxon>
        <taxon>Actinopterygii</taxon>
        <taxon>Polypteriformes</taxon>
        <taxon>Polypteridae</taxon>
        <taxon>Polypterus</taxon>
    </lineage>
</organism>
<evidence type="ECO:0000256" key="2">
    <source>
        <dbReference type="ARBA" id="ARBA00022737"/>
    </source>
</evidence>
<feature type="non-terminal residue" evidence="3">
    <location>
        <position position="173"/>
    </location>
</feature>
<keyword evidence="1" id="KW-0433">Leucine-rich repeat</keyword>
<name>A0A8X8BLK8_POLSE</name>
<sequence>MLKQLWYLEYYGYSLDHYIVTDLAACKLISFPEGVYKVLRSVTDNIHVINLADNELKAVTSKFIATFSQLRVLNLEGNSLTQLPEIIGSMMHLTSINLARNKFTVFPENLTTIKTLQNINLEGNDISELPLEKLTAMTTLQCLNMKSNPLNKEAKCFSQPNMTFELLTTADKE</sequence>
<dbReference type="Gene3D" id="3.80.10.10">
    <property type="entry name" value="Ribonuclease Inhibitor"/>
    <property type="match status" value="1"/>
</dbReference>
<dbReference type="Proteomes" id="UP000886611">
    <property type="component" value="Unassembled WGS sequence"/>
</dbReference>
<comment type="caution">
    <text evidence="3">The sequence shown here is derived from an EMBL/GenBank/DDBJ whole genome shotgun (WGS) entry which is preliminary data.</text>
</comment>
<dbReference type="AlphaFoldDB" id="A0A8X8BLK8"/>
<keyword evidence="2" id="KW-0677">Repeat</keyword>
<dbReference type="PANTHER" id="PTHR48051:SF1">
    <property type="entry name" value="RAS SUPPRESSOR PROTEIN 1"/>
    <property type="match status" value="1"/>
</dbReference>
<dbReference type="GO" id="GO:0005737">
    <property type="term" value="C:cytoplasm"/>
    <property type="evidence" value="ECO:0007669"/>
    <property type="project" value="TreeGrafter"/>
</dbReference>
<gene>
    <name evidence="3" type="primary">Lrrc20</name>
    <name evidence="3" type="ORF">GTO96_0001556</name>
</gene>
<keyword evidence="4" id="KW-1185">Reference proteome</keyword>
<dbReference type="Pfam" id="PF13855">
    <property type="entry name" value="LRR_8"/>
    <property type="match status" value="1"/>
</dbReference>
<proteinExistence type="predicted"/>
<dbReference type="SUPFAM" id="SSF52058">
    <property type="entry name" value="L domain-like"/>
    <property type="match status" value="1"/>
</dbReference>
<evidence type="ECO:0000256" key="1">
    <source>
        <dbReference type="ARBA" id="ARBA00022614"/>
    </source>
</evidence>
<dbReference type="InterPro" id="IPR050216">
    <property type="entry name" value="LRR_domain-containing"/>
</dbReference>
<evidence type="ECO:0000313" key="3">
    <source>
        <dbReference type="EMBL" id="KAG2462478.1"/>
    </source>
</evidence>
<reference evidence="3 4" key="1">
    <citation type="journal article" date="2021" name="Cell">
        <title>Tracing the genetic footprints of vertebrate landing in non-teleost ray-finned fishes.</title>
        <authorList>
            <person name="Bi X."/>
            <person name="Wang K."/>
            <person name="Yang L."/>
            <person name="Pan H."/>
            <person name="Jiang H."/>
            <person name="Wei Q."/>
            <person name="Fang M."/>
            <person name="Yu H."/>
            <person name="Zhu C."/>
            <person name="Cai Y."/>
            <person name="He Y."/>
            <person name="Gan X."/>
            <person name="Zeng H."/>
            <person name="Yu D."/>
            <person name="Zhu Y."/>
            <person name="Jiang H."/>
            <person name="Qiu Q."/>
            <person name="Yang H."/>
            <person name="Zhang Y.E."/>
            <person name="Wang W."/>
            <person name="Zhu M."/>
            <person name="He S."/>
            <person name="Zhang G."/>
        </authorList>
    </citation>
    <scope>NUCLEOTIDE SEQUENCE [LARGE SCALE GENOMIC DNA]</scope>
    <source>
        <strain evidence="3">Bchr_013</strain>
    </source>
</reference>
<protein>
    <submittedName>
        <fullName evidence="3">LRC20 protein</fullName>
    </submittedName>
</protein>
<accession>A0A8X8BLK8</accession>
<dbReference type="EMBL" id="JAATIS010004040">
    <property type="protein sequence ID" value="KAG2462478.1"/>
    <property type="molecule type" value="Genomic_DNA"/>
</dbReference>
<dbReference type="PANTHER" id="PTHR48051">
    <property type="match status" value="1"/>
</dbReference>
<dbReference type="InterPro" id="IPR001611">
    <property type="entry name" value="Leu-rich_rpt"/>
</dbReference>
<dbReference type="InterPro" id="IPR032675">
    <property type="entry name" value="LRR_dom_sf"/>
</dbReference>
<dbReference type="PROSITE" id="PS51450">
    <property type="entry name" value="LRR"/>
    <property type="match status" value="2"/>
</dbReference>
<feature type="non-terminal residue" evidence="3">
    <location>
        <position position="1"/>
    </location>
</feature>